<keyword evidence="2" id="KW-1134">Transmembrane beta strand</keyword>
<dbReference type="Pfam" id="PF02321">
    <property type="entry name" value="OEP"/>
    <property type="match status" value="2"/>
</dbReference>
<keyword evidence="2" id="KW-0564">Palmitate</keyword>
<protein>
    <submittedName>
        <fullName evidence="4">Efflux transporter outer membrane subunit</fullName>
    </submittedName>
</protein>
<gene>
    <name evidence="4" type="ORF">E9531_00190</name>
</gene>
<organism evidence="4 5">
    <name type="scientific">Lampropedia puyangensis</name>
    <dbReference type="NCBI Taxonomy" id="1330072"/>
    <lineage>
        <taxon>Bacteria</taxon>
        <taxon>Pseudomonadati</taxon>
        <taxon>Pseudomonadota</taxon>
        <taxon>Betaproteobacteria</taxon>
        <taxon>Burkholderiales</taxon>
        <taxon>Comamonadaceae</taxon>
        <taxon>Lampropedia</taxon>
    </lineage>
</organism>
<dbReference type="PANTHER" id="PTHR30203">
    <property type="entry name" value="OUTER MEMBRANE CATION EFFLUX PROTEIN"/>
    <property type="match status" value="1"/>
</dbReference>
<evidence type="ECO:0000313" key="5">
    <source>
        <dbReference type="Proteomes" id="UP000308917"/>
    </source>
</evidence>
<name>A0A4S8FDE3_9BURK</name>
<accession>A0A4S8FDE3</accession>
<comment type="subcellular location">
    <subcellularLocation>
        <location evidence="2">Cell membrane</location>
        <topology evidence="2">Lipid-anchor</topology>
    </subcellularLocation>
</comment>
<comment type="similarity">
    <text evidence="1 2">Belongs to the outer membrane factor (OMF) (TC 1.B.17) family.</text>
</comment>
<dbReference type="SUPFAM" id="SSF56954">
    <property type="entry name" value="Outer membrane efflux proteins (OEP)"/>
    <property type="match status" value="1"/>
</dbReference>
<dbReference type="GO" id="GO:0005886">
    <property type="term" value="C:plasma membrane"/>
    <property type="evidence" value="ECO:0007669"/>
    <property type="project" value="UniProtKB-SubCell"/>
</dbReference>
<dbReference type="RefSeq" id="WP_136571725.1">
    <property type="nucleotide sequence ID" value="NZ_STFG01000001.1"/>
</dbReference>
<evidence type="ECO:0000256" key="1">
    <source>
        <dbReference type="ARBA" id="ARBA00007613"/>
    </source>
</evidence>
<dbReference type="OrthoDB" id="9770517at2"/>
<evidence type="ECO:0000256" key="2">
    <source>
        <dbReference type="RuleBase" id="RU362097"/>
    </source>
</evidence>
<dbReference type="PANTHER" id="PTHR30203:SF33">
    <property type="entry name" value="BLR4455 PROTEIN"/>
    <property type="match status" value="1"/>
</dbReference>
<dbReference type="AlphaFoldDB" id="A0A4S8FDE3"/>
<dbReference type="Proteomes" id="UP000308917">
    <property type="component" value="Unassembled WGS sequence"/>
</dbReference>
<dbReference type="EMBL" id="STFG01000001">
    <property type="protein sequence ID" value="THU05015.1"/>
    <property type="molecule type" value="Genomic_DNA"/>
</dbReference>
<dbReference type="Gene3D" id="2.20.200.10">
    <property type="entry name" value="Outer membrane efflux proteins (OEP)"/>
    <property type="match status" value="1"/>
</dbReference>
<proteinExistence type="inferred from homology"/>
<keyword evidence="5" id="KW-1185">Reference proteome</keyword>
<feature type="coiled-coil region" evidence="3">
    <location>
        <begin position="417"/>
        <end position="473"/>
    </location>
</feature>
<dbReference type="GO" id="GO:0015562">
    <property type="term" value="F:efflux transmembrane transporter activity"/>
    <property type="evidence" value="ECO:0007669"/>
    <property type="project" value="InterPro"/>
</dbReference>
<reference evidence="4 5" key="1">
    <citation type="journal article" date="2015" name="Antonie Van Leeuwenhoek">
        <title>Lampropedia puyangensis sp. nov., isolated from symptomatic bark of Populus ? euramericana canker and emended description of Lampropedia hyalina (Ehrenberg 1832) Lee et al. 2004.</title>
        <authorList>
            <person name="Li Y."/>
            <person name="Wang T."/>
            <person name="Piao C.G."/>
            <person name="Wang L.F."/>
            <person name="Tian G.Z."/>
            <person name="Zhu T.H."/>
            <person name="Guo M.W."/>
        </authorList>
    </citation>
    <scope>NUCLEOTIDE SEQUENCE [LARGE SCALE GENOMIC DNA]</scope>
    <source>
        <strain evidence="4 5">2-bin</strain>
    </source>
</reference>
<keyword evidence="3" id="KW-0175">Coiled coil</keyword>
<keyword evidence="2" id="KW-0812">Transmembrane</keyword>
<comment type="caution">
    <text evidence="4">The sequence shown here is derived from an EMBL/GenBank/DDBJ whole genome shotgun (WGS) entry which is preliminary data.</text>
</comment>
<keyword evidence="2" id="KW-0472">Membrane</keyword>
<evidence type="ECO:0000256" key="3">
    <source>
        <dbReference type="SAM" id="Coils"/>
    </source>
</evidence>
<dbReference type="NCBIfam" id="TIGR01845">
    <property type="entry name" value="outer_NodT"/>
    <property type="match status" value="1"/>
</dbReference>
<evidence type="ECO:0000313" key="4">
    <source>
        <dbReference type="EMBL" id="THU05015.1"/>
    </source>
</evidence>
<dbReference type="Gene3D" id="1.20.1600.10">
    <property type="entry name" value="Outer membrane efflux proteins (OEP)"/>
    <property type="match status" value="1"/>
</dbReference>
<keyword evidence="2" id="KW-0449">Lipoprotein</keyword>
<dbReference type="InterPro" id="IPR003423">
    <property type="entry name" value="OMP_efflux"/>
</dbReference>
<sequence length="495" mass="53575">MPALSFLSRASSRPISPPYALAVRGLGILGAALLLSACSTVEPPVLPANLEAAVSTPFLHQDGWLATANQAIPTDTNRMHWWELYGDEALNQLMHAINKNNPTLEQAQARWREAQANIANMRAIDSPQIAANAAATRAGTSTSATSNQLRTGLTINWLPDLWGRNALRVQAAQASAQAAHADVAAARLALQLSTAENYVQLRTLELQRTLLQETQQAYQRALELTTNQYESGFVARADVIQAQSQLQSVRTQLTSNERQYALTRNAIAALTGQVPATLNLPASHWQALPEPPAQPAQLPSALLLQRPDVAAAQHLLTAAHARMGVAQKAWLPDLNLNASAALQAASWSEFINAPLRIWSLGPALAASVLDGGARQAEQAQVQAQIDGQAAAWRGQVLQAIKEVEDALATSAWLLQQHEQQTEMVKLAQENLRVMQNQYQSGLVSYLDVALVQNQELTNRRNLLDVQAQRLQANMQLFAALGGNWNAPDATTLLAP</sequence>
<dbReference type="InterPro" id="IPR010131">
    <property type="entry name" value="MdtP/NodT-like"/>
</dbReference>